<dbReference type="Pfam" id="PF00561">
    <property type="entry name" value="Abhydrolase_1"/>
    <property type="match status" value="1"/>
</dbReference>
<gene>
    <name evidence="3" type="ORF">AVDCRST_MAG47-3151</name>
</gene>
<keyword evidence="3" id="KW-0378">Hydrolase</keyword>
<dbReference type="InterPro" id="IPR000073">
    <property type="entry name" value="AB_hydrolase_1"/>
</dbReference>
<name>A0A6J4NX98_9ACTN</name>
<evidence type="ECO:0000256" key="1">
    <source>
        <dbReference type="SAM" id="MobiDB-lite"/>
    </source>
</evidence>
<dbReference type="InterPro" id="IPR050471">
    <property type="entry name" value="AB_hydrolase"/>
</dbReference>
<feature type="region of interest" description="Disordered" evidence="1">
    <location>
        <begin position="1"/>
        <end position="31"/>
    </location>
</feature>
<dbReference type="SUPFAM" id="SSF53474">
    <property type="entry name" value="alpha/beta-Hydrolases"/>
    <property type="match status" value="1"/>
</dbReference>
<dbReference type="GO" id="GO:0046503">
    <property type="term" value="P:glycerolipid catabolic process"/>
    <property type="evidence" value="ECO:0007669"/>
    <property type="project" value="TreeGrafter"/>
</dbReference>
<sequence>MSRDAAADAPADTAASQEGRESADSSLPEEQTAHLPHGIDLCYQAFGDPSDRPLLLVMGLGGPMTWWPVDLCRRLAAEGFFVIRYDNRDTGRSTRLRQHRVSQRELVRAFLGRRVDVPYSLRDMAQDAVALLDHLDIEAAHVAGVSMGGMIAQSIAIDHPERVLSLTSIMSTTGNRKKGFQHPMLLPAMLRRPISTEEEYVEGSVKFSKIIGSPGYPEDDDAVRARAHETWSRGVNFKDTMRHMLAVVTQRDRTAGLRQLKVPATVVHGRNDKMVHVSGGRATASAIPGTRLVLVPGMGHNLPSGIFDILVDAITEVADRAARKGS</sequence>
<dbReference type="AlphaFoldDB" id="A0A6J4NX98"/>
<evidence type="ECO:0000259" key="2">
    <source>
        <dbReference type="Pfam" id="PF00561"/>
    </source>
</evidence>
<dbReference type="GO" id="GO:0004806">
    <property type="term" value="F:triacylglycerol lipase activity"/>
    <property type="evidence" value="ECO:0007669"/>
    <property type="project" value="TreeGrafter"/>
</dbReference>
<organism evidence="3">
    <name type="scientific">uncultured Nocardioidaceae bacterium</name>
    <dbReference type="NCBI Taxonomy" id="253824"/>
    <lineage>
        <taxon>Bacteria</taxon>
        <taxon>Bacillati</taxon>
        <taxon>Actinomycetota</taxon>
        <taxon>Actinomycetes</taxon>
        <taxon>Propionibacteriales</taxon>
        <taxon>Nocardioidaceae</taxon>
        <taxon>environmental samples</taxon>
    </lineage>
</organism>
<feature type="domain" description="AB hydrolase-1" evidence="2">
    <location>
        <begin position="53"/>
        <end position="302"/>
    </location>
</feature>
<dbReference type="PRINTS" id="PR00111">
    <property type="entry name" value="ABHYDROLASE"/>
</dbReference>
<accession>A0A6J4NX98</accession>
<protein>
    <submittedName>
        <fullName evidence="3">Hydrolase, alpha/beta fold family</fullName>
    </submittedName>
</protein>
<reference evidence="3" key="1">
    <citation type="submission" date="2020-02" db="EMBL/GenBank/DDBJ databases">
        <authorList>
            <person name="Meier V. D."/>
        </authorList>
    </citation>
    <scope>NUCLEOTIDE SEQUENCE</scope>
    <source>
        <strain evidence="3">AVDCRST_MAG47</strain>
    </source>
</reference>
<dbReference type="EMBL" id="CADCUK010000208">
    <property type="protein sequence ID" value="CAA9396497.1"/>
    <property type="molecule type" value="Genomic_DNA"/>
</dbReference>
<dbReference type="PANTHER" id="PTHR43433:SF5">
    <property type="entry name" value="AB HYDROLASE-1 DOMAIN-CONTAINING PROTEIN"/>
    <property type="match status" value="1"/>
</dbReference>
<evidence type="ECO:0000313" key="3">
    <source>
        <dbReference type="EMBL" id="CAA9396497.1"/>
    </source>
</evidence>
<dbReference type="PANTHER" id="PTHR43433">
    <property type="entry name" value="HYDROLASE, ALPHA/BETA FOLD FAMILY PROTEIN"/>
    <property type="match status" value="1"/>
</dbReference>
<dbReference type="Gene3D" id="3.40.50.1820">
    <property type="entry name" value="alpha/beta hydrolase"/>
    <property type="match status" value="1"/>
</dbReference>
<dbReference type="InterPro" id="IPR029058">
    <property type="entry name" value="AB_hydrolase_fold"/>
</dbReference>
<proteinExistence type="predicted"/>